<sequence precursor="true">MRFRFRRATVACTALAAALTLAAAGCSSAASHDSTTSGASGSSAPGKGSKAVGFIFVGPKDDYGYNQAAYEGSQEVKKAFPDLQVITAENVPEDDNAARVMDSMIQKGAKIIFATSYGHLDAALKVAAEHPDVVVVQQGNVIANGKVTANVGTYFGTVYEPVYLAGIAAGKATKTNKLGYVYAFPIPQTIANIDAFELGAKSVNPAAKTYTVNTSNWCDPAKQAQATQSLLSQGVDVITQHQDCTATVIKATEAAGAYTVGYHADASSLAPKGWLTGSQWAWGPLYTDIVKTAEAGTFTGSKYNANYRVGYKNGENPFIQSPFGPSVTQETKDAIAAAKTKISAADGSPFVGPVTDQDGKVRIPAGTVPDYATLDTIDYFVDGVVGQLPKS</sequence>
<dbReference type="InterPro" id="IPR028082">
    <property type="entry name" value="Peripla_BP_I"/>
</dbReference>
<accession>E3JB83</accession>
<feature type="signal peptide" evidence="2">
    <location>
        <begin position="1"/>
        <end position="29"/>
    </location>
</feature>
<keyword evidence="5" id="KW-1185">Reference proteome</keyword>
<evidence type="ECO:0000256" key="2">
    <source>
        <dbReference type="SAM" id="SignalP"/>
    </source>
</evidence>
<dbReference type="PANTHER" id="PTHR43208:SF1">
    <property type="entry name" value="ABC TRANSPORTER SUBSTRATE-BINDING PROTEIN"/>
    <property type="match status" value="1"/>
</dbReference>
<evidence type="ECO:0000256" key="1">
    <source>
        <dbReference type="ARBA" id="ARBA00022729"/>
    </source>
</evidence>
<dbReference type="InParanoid" id="E3JB83"/>
<dbReference type="CDD" id="cd19963">
    <property type="entry name" value="PBP1_BMP-like"/>
    <property type="match status" value="1"/>
</dbReference>
<dbReference type="HOGENOM" id="CLU_038813_2_1_11"/>
<dbReference type="EMBL" id="CP002299">
    <property type="protein sequence ID" value="ADP78613.1"/>
    <property type="molecule type" value="Genomic_DNA"/>
</dbReference>
<dbReference type="GO" id="GO:0005886">
    <property type="term" value="C:plasma membrane"/>
    <property type="evidence" value="ECO:0007669"/>
    <property type="project" value="InterPro"/>
</dbReference>
<protein>
    <submittedName>
        <fullName evidence="4">Basic membrane lipoprotein</fullName>
    </submittedName>
</protein>
<dbReference type="Pfam" id="PF02608">
    <property type="entry name" value="Bmp"/>
    <property type="match status" value="1"/>
</dbReference>
<dbReference type="AlphaFoldDB" id="E3JB83"/>
<keyword evidence="4" id="KW-0449">Lipoprotein</keyword>
<dbReference type="PANTHER" id="PTHR43208">
    <property type="entry name" value="ABC TRANSPORTER SUBSTRATE-BINDING PROTEIN"/>
    <property type="match status" value="1"/>
</dbReference>
<gene>
    <name evidence="4" type="ordered locus">FraEuI1c_0531</name>
</gene>
<name>E3JB83_PSEI1</name>
<feature type="domain" description="ABC transporter substrate-binding protein PnrA-like" evidence="3">
    <location>
        <begin position="51"/>
        <end position="302"/>
    </location>
</feature>
<dbReference type="KEGG" id="fri:FraEuI1c_0531"/>
<dbReference type="RefSeq" id="WP_013421735.1">
    <property type="nucleotide sequence ID" value="NC_014666.1"/>
</dbReference>
<dbReference type="OrthoDB" id="9769871at2"/>
<dbReference type="PROSITE" id="PS51257">
    <property type="entry name" value="PROKAR_LIPOPROTEIN"/>
    <property type="match status" value="1"/>
</dbReference>
<dbReference type="InterPro" id="IPR052910">
    <property type="entry name" value="ABC-Purine-Binding"/>
</dbReference>
<dbReference type="SUPFAM" id="SSF53822">
    <property type="entry name" value="Periplasmic binding protein-like I"/>
    <property type="match status" value="1"/>
</dbReference>
<reference evidence="4 5" key="1">
    <citation type="submission" date="2010-10" db="EMBL/GenBank/DDBJ databases">
        <title>Complete sequence of Frankia sp. EuI1c.</title>
        <authorList>
            <consortium name="US DOE Joint Genome Institute"/>
            <person name="Lucas S."/>
            <person name="Copeland A."/>
            <person name="Lapidus A."/>
            <person name="Cheng J.-F."/>
            <person name="Bruce D."/>
            <person name="Goodwin L."/>
            <person name="Pitluck S."/>
            <person name="Chertkov O."/>
            <person name="Detter J.C."/>
            <person name="Han C."/>
            <person name="Tapia R."/>
            <person name="Land M."/>
            <person name="Hauser L."/>
            <person name="Jeffries C."/>
            <person name="Kyrpides N."/>
            <person name="Ivanova N."/>
            <person name="Mikhailova N."/>
            <person name="Beauchemin N."/>
            <person name="Sen A."/>
            <person name="Sur S.A."/>
            <person name="Gtari M."/>
            <person name="Wall L."/>
            <person name="Tisa L."/>
            <person name="Woyke T."/>
        </authorList>
    </citation>
    <scope>NUCLEOTIDE SEQUENCE [LARGE SCALE GENOMIC DNA]</scope>
    <source>
        <strain evidence="5">DSM 45817 / CECT 9037 / EuI1c</strain>
    </source>
</reference>
<dbReference type="eggNOG" id="COG1744">
    <property type="taxonomic scope" value="Bacteria"/>
</dbReference>
<dbReference type="InterPro" id="IPR003760">
    <property type="entry name" value="PnrA-like"/>
</dbReference>
<dbReference type="Gene3D" id="3.40.50.2300">
    <property type="match status" value="2"/>
</dbReference>
<organism evidence="4 5">
    <name type="scientific">Pseudofrankia inefficax (strain DSM 45817 / CECT 9037 / DDB 130130 / EuI1c)</name>
    <name type="common">Frankia inefficax</name>
    <dbReference type="NCBI Taxonomy" id="298654"/>
    <lineage>
        <taxon>Bacteria</taxon>
        <taxon>Bacillati</taxon>
        <taxon>Actinomycetota</taxon>
        <taxon>Actinomycetes</taxon>
        <taxon>Frankiales</taxon>
        <taxon>Frankiaceae</taxon>
        <taxon>Pseudofrankia</taxon>
    </lineage>
</organism>
<dbReference type="Proteomes" id="UP000002484">
    <property type="component" value="Chromosome"/>
</dbReference>
<feature type="chain" id="PRO_5003172763" evidence="2">
    <location>
        <begin position="30"/>
        <end position="391"/>
    </location>
</feature>
<proteinExistence type="predicted"/>
<dbReference type="STRING" id="298654.FraEuI1c_0531"/>
<evidence type="ECO:0000313" key="5">
    <source>
        <dbReference type="Proteomes" id="UP000002484"/>
    </source>
</evidence>
<keyword evidence="1 2" id="KW-0732">Signal</keyword>
<evidence type="ECO:0000259" key="3">
    <source>
        <dbReference type="Pfam" id="PF02608"/>
    </source>
</evidence>
<evidence type="ECO:0000313" key="4">
    <source>
        <dbReference type="EMBL" id="ADP78613.1"/>
    </source>
</evidence>